<evidence type="ECO:0000256" key="1">
    <source>
        <dbReference type="SAM" id="Phobius"/>
    </source>
</evidence>
<gene>
    <name evidence="2" type="ORF">S01H4_66548</name>
</gene>
<dbReference type="AlphaFoldDB" id="X1DU15"/>
<reference evidence="2" key="1">
    <citation type="journal article" date="2014" name="Front. Microbiol.">
        <title>High frequency of phylogenetically diverse reductive dehalogenase-homologous genes in deep subseafloor sedimentary metagenomes.</title>
        <authorList>
            <person name="Kawai M."/>
            <person name="Futagami T."/>
            <person name="Toyoda A."/>
            <person name="Takaki Y."/>
            <person name="Nishi S."/>
            <person name="Hori S."/>
            <person name="Arai W."/>
            <person name="Tsubouchi T."/>
            <person name="Morono Y."/>
            <person name="Uchiyama I."/>
            <person name="Ito T."/>
            <person name="Fujiyama A."/>
            <person name="Inagaki F."/>
            <person name="Takami H."/>
        </authorList>
    </citation>
    <scope>NUCLEOTIDE SEQUENCE</scope>
    <source>
        <strain evidence="2">Expedition CK06-06</strain>
    </source>
</reference>
<accession>X1DU15</accession>
<protein>
    <submittedName>
        <fullName evidence="2">Uncharacterized protein</fullName>
    </submittedName>
</protein>
<dbReference type="EMBL" id="BART01041274">
    <property type="protein sequence ID" value="GAH24506.1"/>
    <property type="molecule type" value="Genomic_DNA"/>
</dbReference>
<sequence>TGFFLLDSVISGDWPLVFDVISHSILPWLILSIVITALILKQARTRIESDPRKNSVVIGTRFASKSVKLI</sequence>
<keyword evidence="1" id="KW-1133">Transmembrane helix</keyword>
<comment type="caution">
    <text evidence="2">The sequence shown here is derived from an EMBL/GenBank/DDBJ whole genome shotgun (WGS) entry which is preliminary data.</text>
</comment>
<keyword evidence="1" id="KW-0472">Membrane</keyword>
<organism evidence="2">
    <name type="scientific">marine sediment metagenome</name>
    <dbReference type="NCBI Taxonomy" id="412755"/>
    <lineage>
        <taxon>unclassified sequences</taxon>
        <taxon>metagenomes</taxon>
        <taxon>ecological metagenomes</taxon>
    </lineage>
</organism>
<feature type="non-terminal residue" evidence="2">
    <location>
        <position position="1"/>
    </location>
</feature>
<name>X1DU15_9ZZZZ</name>
<keyword evidence="1" id="KW-0812">Transmembrane</keyword>
<feature type="transmembrane region" description="Helical" evidence="1">
    <location>
        <begin position="20"/>
        <end position="40"/>
    </location>
</feature>
<feature type="non-terminal residue" evidence="2">
    <location>
        <position position="70"/>
    </location>
</feature>
<evidence type="ECO:0000313" key="2">
    <source>
        <dbReference type="EMBL" id="GAH24506.1"/>
    </source>
</evidence>
<proteinExistence type="predicted"/>